<organism evidence="1 2">
    <name type="scientific">Dreissena polymorpha</name>
    <name type="common">Zebra mussel</name>
    <name type="synonym">Mytilus polymorpha</name>
    <dbReference type="NCBI Taxonomy" id="45954"/>
    <lineage>
        <taxon>Eukaryota</taxon>
        <taxon>Metazoa</taxon>
        <taxon>Spiralia</taxon>
        <taxon>Lophotrochozoa</taxon>
        <taxon>Mollusca</taxon>
        <taxon>Bivalvia</taxon>
        <taxon>Autobranchia</taxon>
        <taxon>Heteroconchia</taxon>
        <taxon>Euheterodonta</taxon>
        <taxon>Imparidentia</taxon>
        <taxon>Neoheterodontei</taxon>
        <taxon>Myida</taxon>
        <taxon>Dreissenoidea</taxon>
        <taxon>Dreissenidae</taxon>
        <taxon>Dreissena</taxon>
    </lineage>
</organism>
<evidence type="ECO:0000313" key="1">
    <source>
        <dbReference type="EMBL" id="KAH3726498.1"/>
    </source>
</evidence>
<keyword evidence="2" id="KW-1185">Reference proteome</keyword>
<accession>A0A9D4CJJ9</accession>
<name>A0A9D4CJJ9_DREPO</name>
<sequence length="61" mass="6961">MVMESLLHYLLKEKVEQDGRLLPLPVQYFSTESRGTSSGHQWASVRDVCSPRSCSNFSLRC</sequence>
<proteinExistence type="predicted"/>
<dbReference type="Proteomes" id="UP000828390">
    <property type="component" value="Unassembled WGS sequence"/>
</dbReference>
<evidence type="ECO:0000313" key="2">
    <source>
        <dbReference type="Proteomes" id="UP000828390"/>
    </source>
</evidence>
<protein>
    <submittedName>
        <fullName evidence="1">Uncharacterized protein</fullName>
    </submittedName>
</protein>
<dbReference type="EMBL" id="JAIWYP010000012">
    <property type="protein sequence ID" value="KAH3726498.1"/>
    <property type="molecule type" value="Genomic_DNA"/>
</dbReference>
<reference evidence="1" key="1">
    <citation type="journal article" date="2019" name="bioRxiv">
        <title>The Genome of the Zebra Mussel, Dreissena polymorpha: A Resource for Invasive Species Research.</title>
        <authorList>
            <person name="McCartney M.A."/>
            <person name="Auch B."/>
            <person name="Kono T."/>
            <person name="Mallez S."/>
            <person name="Zhang Y."/>
            <person name="Obille A."/>
            <person name="Becker A."/>
            <person name="Abrahante J.E."/>
            <person name="Garbe J."/>
            <person name="Badalamenti J.P."/>
            <person name="Herman A."/>
            <person name="Mangelson H."/>
            <person name="Liachko I."/>
            <person name="Sullivan S."/>
            <person name="Sone E.D."/>
            <person name="Koren S."/>
            <person name="Silverstein K.A.T."/>
            <person name="Beckman K.B."/>
            <person name="Gohl D.M."/>
        </authorList>
    </citation>
    <scope>NUCLEOTIDE SEQUENCE</scope>
    <source>
        <strain evidence="1">Duluth1</strain>
        <tissue evidence="1">Whole animal</tissue>
    </source>
</reference>
<gene>
    <name evidence="1" type="ORF">DPMN_052365</name>
</gene>
<comment type="caution">
    <text evidence="1">The sequence shown here is derived from an EMBL/GenBank/DDBJ whole genome shotgun (WGS) entry which is preliminary data.</text>
</comment>
<reference evidence="1" key="2">
    <citation type="submission" date="2020-11" db="EMBL/GenBank/DDBJ databases">
        <authorList>
            <person name="McCartney M.A."/>
            <person name="Auch B."/>
            <person name="Kono T."/>
            <person name="Mallez S."/>
            <person name="Becker A."/>
            <person name="Gohl D.M."/>
            <person name="Silverstein K.A.T."/>
            <person name="Koren S."/>
            <person name="Bechman K.B."/>
            <person name="Herman A."/>
            <person name="Abrahante J.E."/>
            <person name="Garbe J."/>
        </authorList>
    </citation>
    <scope>NUCLEOTIDE SEQUENCE</scope>
    <source>
        <strain evidence="1">Duluth1</strain>
        <tissue evidence="1">Whole animal</tissue>
    </source>
</reference>
<dbReference type="AlphaFoldDB" id="A0A9D4CJJ9"/>